<dbReference type="RefSeq" id="WP_140692412.1">
    <property type="nucleotide sequence ID" value="NZ_RCZG01000005.1"/>
</dbReference>
<accession>A0A502E879</accession>
<keyword evidence="2" id="KW-0732">Signal</keyword>
<dbReference type="EMBL" id="RCZG01000005">
    <property type="protein sequence ID" value="TPG33657.1"/>
    <property type="molecule type" value="Genomic_DNA"/>
</dbReference>
<keyword evidence="5" id="KW-1185">Reference proteome</keyword>
<sequence>MTRFGSSIGALLLIGALISACGNTPAPSTGYGAGGGASSVATSSGVPGSPAPATAGPTITISGMAFGEPLTVAPGATITVVNDDSVEHSVTSKPETGFDTDIDGGATKTFTAPTQPGEYPFVCTYHPNMKGTLTVK</sequence>
<gene>
    <name evidence="4" type="ORF">EAH80_15485</name>
</gene>
<proteinExistence type="predicted"/>
<dbReference type="AlphaFoldDB" id="A0A502E879"/>
<dbReference type="Proteomes" id="UP000320095">
    <property type="component" value="Unassembled WGS sequence"/>
</dbReference>
<name>A0A502E879_9MYCO</name>
<evidence type="ECO:0000313" key="5">
    <source>
        <dbReference type="Proteomes" id="UP000320095"/>
    </source>
</evidence>
<feature type="region of interest" description="Disordered" evidence="1">
    <location>
        <begin position="87"/>
        <end position="106"/>
    </location>
</feature>
<feature type="signal peptide" evidence="2">
    <location>
        <begin position="1"/>
        <end position="20"/>
    </location>
</feature>
<evidence type="ECO:0000256" key="2">
    <source>
        <dbReference type="SAM" id="SignalP"/>
    </source>
</evidence>
<dbReference type="InterPro" id="IPR052721">
    <property type="entry name" value="ET_Amicyanin"/>
</dbReference>
<dbReference type="Pfam" id="PF13473">
    <property type="entry name" value="Cupredoxin_1"/>
    <property type="match status" value="1"/>
</dbReference>
<evidence type="ECO:0000256" key="1">
    <source>
        <dbReference type="SAM" id="MobiDB-lite"/>
    </source>
</evidence>
<dbReference type="SUPFAM" id="SSF49503">
    <property type="entry name" value="Cupredoxins"/>
    <property type="match status" value="1"/>
</dbReference>
<organism evidence="4 5">
    <name type="scientific">Mycolicibacterium hodleri</name>
    <dbReference type="NCBI Taxonomy" id="49897"/>
    <lineage>
        <taxon>Bacteria</taxon>
        <taxon>Bacillati</taxon>
        <taxon>Actinomycetota</taxon>
        <taxon>Actinomycetes</taxon>
        <taxon>Mycobacteriales</taxon>
        <taxon>Mycobacteriaceae</taxon>
        <taxon>Mycolicibacterium</taxon>
    </lineage>
</organism>
<feature type="chain" id="PRO_5039530749" evidence="2">
    <location>
        <begin position="21"/>
        <end position="136"/>
    </location>
</feature>
<dbReference type="OrthoDB" id="574459at2"/>
<protein>
    <submittedName>
        <fullName evidence="4">Plastocyanin</fullName>
    </submittedName>
</protein>
<dbReference type="InterPro" id="IPR008972">
    <property type="entry name" value="Cupredoxin"/>
</dbReference>
<comment type="caution">
    <text evidence="4">The sequence shown here is derived from an EMBL/GenBank/DDBJ whole genome shotgun (WGS) entry which is preliminary data.</text>
</comment>
<dbReference type="PROSITE" id="PS51257">
    <property type="entry name" value="PROKAR_LIPOPROTEIN"/>
    <property type="match status" value="1"/>
</dbReference>
<dbReference type="PANTHER" id="PTHR36507:SF1">
    <property type="entry name" value="BLL1555 PROTEIN"/>
    <property type="match status" value="1"/>
</dbReference>
<dbReference type="InterPro" id="IPR028096">
    <property type="entry name" value="EfeO_Cupredoxin"/>
</dbReference>
<dbReference type="Gene3D" id="2.60.40.420">
    <property type="entry name" value="Cupredoxins - blue copper proteins"/>
    <property type="match status" value="1"/>
</dbReference>
<dbReference type="PANTHER" id="PTHR36507">
    <property type="entry name" value="BLL1555 PROTEIN"/>
    <property type="match status" value="1"/>
</dbReference>
<evidence type="ECO:0000313" key="4">
    <source>
        <dbReference type="EMBL" id="TPG33657.1"/>
    </source>
</evidence>
<feature type="domain" description="EfeO-type cupredoxin-like" evidence="3">
    <location>
        <begin position="70"/>
        <end position="135"/>
    </location>
</feature>
<reference evidence="4 5" key="1">
    <citation type="journal article" date="2019" name="Environ. Microbiol.">
        <title>Species interactions and distinct microbial communities in high Arctic permafrost affected cryosols are associated with the CH4 and CO2 gas fluxes.</title>
        <authorList>
            <person name="Altshuler I."/>
            <person name="Hamel J."/>
            <person name="Turney S."/>
            <person name="Magnuson E."/>
            <person name="Levesque R."/>
            <person name="Greer C."/>
            <person name="Whyte L.G."/>
        </authorList>
    </citation>
    <scope>NUCLEOTIDE SEQUENCE [LARGE SCALE GENOMIC DNA]</scope>
    <source>
        <strain evidence="4 5">S5.20</strain>
    </source>
</reference>
<evidence type="ECO:0000259" key="3">
    <source>
        <dbReference type="Pfam" id="PF13473"/>
    </source>
</evidence>
<feature type="region of interest" description="Disordered" evidence="1">
    <location>
        <begin position="29"/>
        <end position="54"/>
    </location>
</feature>
<feature type="compositionally biased region" description="Low complexity" evidence="1">
    <location>
        <begin position="38"/>
        <end position="54"/>
    </location>
</feature>